<gene>
    <name evidence="1" type="ORF">TNCT_465351</name>
</gene>
<name>A0A8X6JE91_TRICU</name>
<dbReference type="EMBL" id="BMAO01025527">
    <property type="protein sequence ID" value="GFR03351.1"/>
    <property type="molecule type" value="Genomic_DNA"/>
</dbReference>
<organism evidence="1 2">
    <name type="scientific">Trichonephila clavata</name>
    <name type="common">Joro spider</name>
    <name type="synonym">Nephila clavata</name>
    <dbReference type="NCBI Taxonomy" id="2740835"/>
    <lineage>
        <taxon>Eukaryota</taxon>
        <taxon>Metazoa</taxon>
        <taxon>Ecdysozoa</taxon>
        <taxon>Arthropoda</taxon>
        <taxon>Chelicerata</taxon>
        <taxon>Arachnida</taxon>
        <taxon>Araneae</taxon>
        <taxon>Araneomorphae</taxon>
        <taxon>Entelegynae</taxon>
        <taxon>Araneoidea</taxon>
        <taxon>Nephilidae</taxon>
        <taxon>Trichonephila</taxon>
    </lineage>
</organism>
<protein>
    <submittedName>
        <fullName evidence="1">Uncharacterized protein</fullName>
    </submittedName>
</protein>
<reference evidence="1" key="1">
    <citation type="submission" date="2020-07" db="EMBL/GenBank/DDBJ databases">
        <title>Multicomponent nature underlies the extraordinary mechanical properties of spider dragline silk.</title>
        <authorList>
            <person name="Kono N."/>
            <person name="Nakamura H."/>
            <person name="Mori M."/>
            <person name="Yoshida Y."/>
            <person name="Ohtoshi R."/>
            <person name="Malay A.D."/>
            <person name="Moran D.A.P."/>
            <person name="Tomita M."/>
            <person name="Numata K."/>
            <person name="Arakawa K."/>
        </authorList>
    </citation>
    <scope>NUCLEOTIDE SEQUENCE</scope>
</reference>
<evidence type="ECO:0000313" key="2">
    <source>
        <dbReference type="Proteomes" id="UP000887116"/>
    </source>
</evidence>
<dbReference type="OrthoDB" id="6420138at2759"/>
<dbReference type="Proteomes" id="UP000887116">
    <property type="component" value="Unassembled WGS sequence"/>
</dbReference>
<sequence length="212" mass="24205">MGKRTKDYVLVQINEILNSQSLFGKSNGILKGTVSIVDIDGIARFHLSFERAPTCLIELFFEHKNDYVGENFPPRSLILERAAEFLIDDVLTVRFEISYITGEADERLKLERSKSIGSSPSSDSHLLAWPEKFLRRNMKCFCDKRQKSNVFTNHGRLPTPNGVLDFKIMLAGVPDDLFNEENDSSDFFIPYVKNIDGDIESKISFKMEKKIS</sequence>
<keyword evidence="2" id="KW-1185">Reference proteome</keyword>
<proteinExistence type="predicted"/>
<dbReference type="AlphaFoldDB" id="A0A8X6JE91"/>
<comment type="caution">
    <text evidence="1">The sequence shown here is derived from an EMBL/GenBank/DDBJ whole genome shotgun (WGS) entry which is preliminary data.</text>
</comment>
<accession>A0A8X6JE91</accession>
<evidence type="ECO:0000313" key="1">
    <source>
        <dbReference type="EMBL" id="GFR03351.1"/>
    </source>
</evidence>